<evidence type="ECO:0000313" key="2">
    <source>
        <dbReference type="Proteomes" id="UP000270296"/>
    </source>
</evidence>
<organism evidence="3">
    <name type="scientific">Soboliphyme baturini</name>
    <dbReference type="NCBI Taxonomy" id="241478"/>
    <lineage>
        <taxon>Eukaryota</taxon>
        <taxon>Metazoa</taxon>
        <taxon>Ecdysozoa</taxon>
        <taxon>Nematoda</taxon>
        <taxon>Enoplea</taxon>
        <taxon>Dorylaimia</taxon>
        <taxon>Dioctophymatida</taxon>
        <taxon>Dioctophymatoidea</taxon>
        <taxon>Soboliphymatidae</taxon>
        <taxon>Soboliphyme</taxon>
    </lineage>
</organism>
<name>A0A183ISJ1_9BILA</name>
<reference evidence="1 2" key="2">
    <citation type="submission" date="2018-11" db="EMBL/GenBank/DDBJ databases">
        <authorList>
            <consortium name="Pathogen Informatics"/>
        </authorList>
    </citation>
    <scope>NUCLEOTIDE SEQUENCE [LARGE SCALE GENOMIC DNA]</scope>
</reference>
<evidence type="ECO:0000313" key="3">
    <source>
        <dbReference type="WBParaSite" id="SBAD_0000684501-mRNA-1"/>
    </source>
</evidence>
<evidence type="ECO:0000313" key="1">
    <source>
        <dbReference type="EMBL" id="VDP10360.1"/>
    </source>
</evidence>
<keyword evidence="2" id="KW-1185">Reference proteome</keyword>
<sequence>MTGKSGVGLKRSRAAVVGSASGTNALVQSVVSVDRTMGNGCFRREALFARFLSYFIDNNDRWTVHSDRETLGGPSRSESHEKQQLVEQSALRRVAAVSRCRLLDCGQFLTRFKSVIGACGKNMNAHLISWRNLRRIDFVCACSMRN</sequence>
<accession>A0A183ISJ1</accession>
<dbReference type="WBParaSite" id="SBAD_0000684501-mRNA-1">
    <property type="protein sequence ID" value="SBAD_0000684501-mRNA-1"/>
    <property type="gene ID" value="SBAD_0000684501"/>
</dbReference>
<reference evidence="3" key="1">
    <citation type="submission" date="2016-06" db="UniProtKB">
        <authorList>
            <consortium name="WormBaseParasite"/>
        </authorList>
    </citation>
    <scope>IDENTIFICATION</scope>
</reference>
<gene>
    <name evidence="1" type="ORF">SBAD_LOCUS6588</name>
</gene>
<dbReference type="AlphaFoldDB" id="A0A183ISJ1"/>
<protein>
    <submittedName>
        <fullName evidence="1 3">Uncharacterized protein</fullName>
    </submittedName>
</protein>
<dbReference type="EMBL" id="UZAM01009881">
    <property type="protein sequence ID" value="VDP10360.1"/>
    <property type="molecule type" value="Genomic_DNA"/>
</dbReference>
<proteinExistence type="predicted"/>
<dbReference type="Proteomes" id="UP000270296">
    <property type="component" value="Unassembled WGS sequence"/>
</dbReference>